<evidence type="ECO:0000313" key="1">
    <source>
        <dbReference type="EMBL" id="GBO23495.1"/>
    </source>
</evidence>
<evidence type="ECO:0000313" key="2">
    <source>
        <dbReference type="Proteomes" id="UP000499080"/>
    </source>
</evidence>
<protein>
    <submittedName>
        <fullName evidence="1">Uncharacterized protein</fullName>
    </submittedName>
</protein>
<comment type="caution">
    <text evidence="1">The sequence shown here is derived from an EMBL/GenBank/DDBJ whole genome shotgun (WGS) entry which is preliminary data.</text>
</comment>
<dbReference type="AlphaFoldDB" id="A0A4Y2VDZ0"/>
<organism evidence="1 2">
    <name type="scientific">Araneus ventricosus</name>
    <name type="common">Orbweaver spider</name>
    <name type="synonym">Epeira ventricosa</name>
    <dbReference type="NCBI Taxonomy" id="182803"/>
    <lineage>
        <taxon>Eukaryota</taxon>
        <taxon>Metazoa</taxon>
        <taxon>Ecdysozoa</taxon>
        <taxon>Arthropoda</taxon>
        <taxon>Chelicerata</taxon>
        <taxon>Arachnida</taxon>
        <taxon>Araneae</taxon>
        <taxon>Araneomorphae</taxon>
        <taxon>Entelegynae</taxon>
        <taxon>Araneoidea</taxon>
        <taxon>Araneidae</taxon>
        <taxon>Araneus</taxon>
    </lineage>
</organism>
<reference evidence="1 2" key="1">
    <citation type="journal article" date="2019" name="Sci. Rep.">
        <title>Orb-weaving spider Araneus ventricosus genome elucidates the spidroin gene catalogue.</title>
        <authorList>
            <person name="Kono N."/>
            <person name="Nakamura H."/>
            <person name="Ohtoshi R."/>
            <person name="Moran D.A.P."/>
            <person name="Shinohara A."/>
            <person name="Yoshida Y."/>
            <person name="Fujiwara M."/>
            <person name="Mori M."/>
            <person name="Tomita M."/>
            <person name="Arakawa K."/>
        </authorList>
    </citation>
    <scope>NUCLEOTIDE SEQUENCE [LARGE SCALE GENOMIC DNA]</scope>
</reference>
<dbReference type="Proteomes" id="UP000499080">
    <property type="component" value="Unassembled WGS sequence"/>
</dbReference>
<dbReference type="EMBL" id="BGPR01046551">
    <property type="protein sequence ID" value="GBO23495.1"/>
    <property type="molecule type" value="Genomic_DNA"/>
</dbReference>
<keyword evidence="2" id="KW-1185">Reference proteome</keyword>
<accession>A0A4Y2VDZ0</accession>
<gene>
    <name evidence="1" type="ORF">AVEN_234678_1</name>
</gene>
<sequence length="80" mass="9107">MTCSWESSESARWALLHVTRSLRHMDSSSAADETCLLRCFEVHGMEHLCILPLTCHCFFIACLRAVRSMGDLAFVPFKSR</sequence>
<name>A0A4Y2VDZ0_ARAVE</name>
<proteinExistence type="predicted"/>